<evidence type="ECO:0000313" key="1">
    <source>
        <dbReference type="EMBL" id="PRH81067.1"/>
    </source>
</evidence>
<keyword evidence="2" id="KW-1185">Reference proteome</keyword>
<reference evidence="1 2" key="1">
    <citation type="submission" date="2018-03" db="EMBL/GenBank/DDBJ databases">
        <title>Novel Streptomyces sp. from soil.</title>
        <authorList>
            <person name="Tan G.Y.A."/>
            <person name="Lee Z.Y."/>
        </authorList>
    </citation>
    <scope>NUCLEOTIDE SEQUENCE [LARGE SCALE GENOMIC DNA]</scope>
    <source>
        <strain evidence="1 2">ST5x</strain>
    </source>
</reference>
<comment type="caution">
    <text evidence="1">The sequence shown here is derived from an EMBL/GenBank/DDBJ whole genome shotgun (WGS) entry which is preliminary data.</text>
</comment>
<dbReference type="EMBL" id="PVLV01000007">
    <property type="protein sequence ID" value="PRH81067.1"/>
    <property type="molecule type" value="Genomic_DNA"/>
</dbReference>
<gene>
    <name evidence="1" type="ORF">C6N75_00545</name>
</gene>
<sequence length="93" mass="10000">MQKAVALDTAVYRAGGDPDKQYVNVFVTISGPRDALLDLTAEEREALLIGALEGMGAALPEKYDVAGSLTYQERVAVTFEEDTEPEPEQPAGE</sequence>
<name>A0A2S9Q383_9ACTN</name>
<dbReference type="RefSeq" id="WP_105866833.1">
    <property type="nucleotide sequence ID" value="NZ_PVLV01000007.1"/>
</dbReference>
<accession>A0A2S9Q383</accession>
<organism evidence="1 2">
    <name type="scientific">Streptomyces solincola</name>
    <dbReference type="NCBI Taxonomy" id="2100817"/>
    <lineage>
        <taxon>Bacteria</taxon>
        <taxon>Bacillati</taxon>
        <taxon>Actinomycetota</taxon>
        <taxon>Actinomycetes</taxon>
        <taxon>Kitasatosporales</taxon>
        <taxon>Streptomycetaceae</taxon>
        <taxon>Streptomyces</taxon>
    </lineage>
</organism>
<evidence type="ECO:0000313" key="2">
    <source>
        <dbReference type="Proteomes" id="UP000239322"/>
    </source>
</evidence>
<proteinExistence type="predicted"/>
<protein>
    <submittedName>
        <fullName evidence="1">Uncharacterized protein</fullName>
    </submittedName>
</protein>
<dbReference type="Proteomes" id="UP000239322">
    <property type="component" value="Unassembled WGS sequence"/>
</dbReference>
<dbReference type="AlphaFoldDB" id="A0A2S9Q383"/>